<reference evidence="9" key="1">
    <citation type="submission" date="2016-10" db="EMBL/GenBank/DDBJ databases">
        <authorList>
            <person name="Varghese N."/>
            <person name="Submissions S."/>
        </authorList>
    </citation>
    <scope>NUCLEOTIDE SEQUENCE [LARGE SCALE GENOMIC DNA]</scope>
    <source>
        <strain evidence="9">DSM 45245</strain>
    </source>
</reference>
<evidence type="ECO:0000313" key="8">
    <source>
        <dbReference type="EMBL" id="SDY90729.1"/>
    </source>
</evidence>
<comment type="subcellular location">
    <subcellularLocation>
        <location evidence="1">Cell membrane</location>
        <topology evidence="1">Multi-pass membrane protein</topology>
    </subcellularLocation>
</comment>
<dbReference type="PANTHER" id="PTHR35007:SF1">
    <property type="entry name" value="PILUS ASSEMBLY PROTEIN"/>
    <property type="match status" value="1"/>
</dbReference>
<dbReference type="EMBL" id="FNPH01000004">
    <property type="protein sequence ID" value="SDY90729.1"/>
    <property type="molecule type" value="Genomic_DNA"/>
</dbReference>
<evidence type="ECO:0000256" key="1">
    <source>
        <dbReference type="ARBA" id="ARBA00004651"/>
    </source>
</evidence>
<feature type="transmembrane region" description="Helical" evidence="6">
    <location>
        <begin position="449"/>
        <end position="466"/>
    </location>
</feature>
<dbReference type="Gene3D" id="1.20.81.30">
    <property type="entry name" value="Type II secretion system (T2SS), domain F"/>
    <property type="match status" value="1"/>
</dbReference>
<keyword evidence="5 6" id="KW-0472">Membrane</keyword>
<dbReference type="STRING" id="405436.SAMN05444365_10491"/>
<evidence type="ECO:0000256" key="3">
    <source>
        <dbReference type="ARBA" id="ARBA00022692"/>
    </source>
</evidence>
<keyword evidence="4 6" id="KW-1133">Transmembrane helix</keyword>
<feature type="domain" description="VWFA" evidence="7">
    <location>
        <begin position="116"/>
        <end position="286"/>
    </location>
</feature>
<evidence type="ECO:0000259" key="7">
    <source>
        <dbReference type="PROSITE" id="PS50234"/>
    </source>
</evidence>
<feature type="transmembrane region" description="Helical" evidence="6">
    <location>
        <begin position="472"/>
        <end position="489"/>
    </location>
</feature>
<feature type="transmembrane region" description="Helical" evidence="6">
    <location>
        <begin position="645"/>
        <end position="665"/>
    </location>
</feature>
<feature type="transmembrane region" description="Helical" evidence="6">
    <location>
        <begin position="614"/>
        <end position="633"/>
    </location>
</feature>
<name>A0A1H3NRC7_9ACTN</name>
<organism evidence="8 9">
    <name type="scientific">Micromonospora pattaloongensis</name>
    <dbReference type="NCBI Taxonomy" id="405436"/>
    <lineage>
        <taxon>Bacteria</taxon>
        <taxon>Bacillati</taxon>
        <taxon>Actinomycetota</taxon>
        <taxon>Actinomycetes</taxon>
        <taxon>Micromonosporales</taxon>
        <taxon>Micromonosporaceae</taxon>
        <taxon>Micromonospora</taxon>
    </lineage>
</organism>
<dbReference type="InterPro" id="IPR036465">
    <property type="entry name" value="vWFA_dom_sf"/>
</dbReference>
<dbReference type="InterPro" id="IPR042094">
    <property type="entry name" value="T2SS_GspF_sf"/>
</dbReference>
<dbReference type="PANTHER" id="PTHR35007">
    <property type="entry name" value="INTEGRAL MEMBRANE PROTEIN-RELATED"/>
    <property type="match status" value="1"/>
</dbReference>
<protein>
    <submittedName>
        <fullName evidence="8">Tight adherence protein B</fullName>
    </submittedName>
</protein>
<dbReference type="AlphaFoldDB" id="A0A1H3NRC7"/>
<dbReference type="SUPFAM" id="SSF53300">
    <property type="entry name" value="vWA-like"/>
    <property type="match status" value="1"/>
</dbReference>
<dbReference type="Gene3D" id="3.40.50.410">
    <property type="entry name" value="von Willebrand factor, type A domain"/>
    <property type="match status" value="1"/>
</dbReference>
<keyword evidence="2" id="KW-1003">Cell membrane</keyword>
<dbReference type="OrthoDB" id="597333at2"/>
<evidence type="ECO:0000256" key="4">
    <source>
        <dbReference type="ARBA" id="ARBA00022989"/>
    </source>
</evidence>
<dbReference type="InterPro" id="IPR018076">
    <property type="entry name" value="T2SS_GspF_dom"/>
</dbReference>
<dbReference type="CDD" id="cd00198">
    <property type="entry name" value="vWFA"/>
    <property type="match status" value="1"/>
</dbReference>
<dbReference type="GO" id="GO:0005886">
    <property type="term" value="C:plasma membrane"/>
    <property type="evidence" value="ECO:0007669"/>
    <property type="project" value="UniProtKB-SubCell"/>
</dbReference>
<dbReference type="PROSITE" id="PS50234">
    <property type="entry name" value="VWFA"/>
    <property type="match status" value="1"/>
</dbReference>
<proteinExistence type="predicted"/>
<evidence type="ECO:0000256" key="5">
    <source>
        <dbReference type="ARBA" id="ARBA00023136"/>
    </source>
</evidence>
<feature type="transmembrane region" description="Helical" evidence="6">
    <location>
        <begin position="353"/>
        <end position="376"/>
    </location>
</feature>
<keyword evidence="9" id="KW-1185">Reference proteome</keyword>
<dbReference type="InterPro" id="IPR002035">
    <property type="entry name" value="VWF_A"/>
</dbReference>
<dbReference type="Pfam" id="PF13519">
    <property type="entry name" value="VWA_2"/>
    <property type="match status" value="1"/>
</dbReference>
<dbReference type="Pfam" id="PF00482">
    <property type="entry name" value="T2SSF"/>
    <property type="match status" value="1"/>
</dbReference>
<accession>A0A1H3NRC7</accession>
<evidence type="ECO:0000313" key="9">
    <source>
        <dbReference type="Proteomes" id="UP000242415"/>
    </source>
</evidence>
<evidence type="ECO:0000256" key="2">
    <source>
        <dbReference type="ARBA" id="ARBA00022475"/>
    </source>
</evidence>
<dbReference type="Proteomes" id="UP000242415">
    <property type="component" value="Unassembled WGS sequence"/>
</dbReference>
<keyword evidence="3 6" id="KW-0812">Transmembrane</keyword>
<sequence>MTGRNDRGLLSRYSGSCGALTPRASGALRAWVATAGVALVLAGVAPVPARAEVSPNVIVTGVQASTGAVEFFLAARHLPPGVTLAGARIGVRADGVELASTVRQVAHTDRATPVRAVVLVVDASGSMRGARLTAARAAAADYAAVAPPGVRLGLVTVATRPTVALAPTADRAAFAATVARISADGDTALYDGVAAAARLLDPAATPAAARYAERRIVVLSDGADTTSGLALAELQRDLARGRATVDAVAFGASADLGQLASLTDRTGGQTVRARDQQALRAAFRAMAAEVSAPVVVTAVVPPELGGRSTELRVTVTLPSASATATTPVTFRMDPRAAAGPARFSSPAARQTGLLTALASLAAGVLLGGFLLFGPLIGRSTAQRRLATLDQFVIGRRAAAPTPAAFPGAPMVRAAVAVGERSVSAPGRRDRIELALDRAGSSLRAAEWQAIRLAVTLATAVLLALVLPWWLGAPLGLLAGWIGTGQYLRLRAARRSRRFADQLPDALQLLVSSLRAGFSLQQAIDALVREGEEPVAGELGRALAETRLGGDLEDALERVGERNSSRDMAWLVMAIRIQREVGGNLSEVLETAVTTMRERARLGRHVRALSAEGRLSALVLLGMPIVLAAWMFAFRRDYLRPLYTQPLGLMMLFASVVMMVIGGLWLRKLVRVEV</sequence>
<dbReference type="SMART" id="SM00327">
    <property type="entry name" value="VWA"/>
    <property type="match status" value="1"/>
</dbReference>
<gene>
    <name evidence="8" type="ORF">SAMN05444365_10491</name>
</gene>
<evidence type="ECO:0000256" key="6">
    <source>
        <dbReference type="SAM" id="Phobius"/>
    </source>
</evidence>